<dbReference type="Pfam" id="PF08795">
    <property type="entry name" value="DUF1796"/>
    <property type="match status" value="1"/>
</dbReference>
<gene>
    <name evidence="1" type="ORF">NCTC12264_01699</name>
</gene>
<accession>A0A381EKC0</accession>
<name>A0A381EKC0_CAMUP</name>
<proteinExistence type="predicted"/>
<evidence type="ECO:0000313" key="1">
    <source>
        <dbReference type="EMBL" id="SUX27454.1"/>
    </source>
</evidence>
<evidence type="ECO:0000313" key="2">
    <source>
        <dbReference type="Proteomes" id="UP000254161"/>
    </source>
</evidence>
<reference evidence="1 2" key="1">
    <citation type="submission" date="2018-06" db="EMBL/GenBank/DDBJ databases">
        <authorList>
            <consortium name="Pathogen Informatics"/>
            <person name="Doyle S."/>
        </authorList>
    </citation>
    <scope>NUCLEOTIDE SEQUENCE [LARGE SCALE GENOMIC DNA]</scope>
    <source>
        <strain evidence="1 2">NCTC12264</strain>
    </source>
</reference>
<dbReference type="RefSeq" id="WP_115630980.1">
    <property type="nucleotide sequence ID" value="NZ_UFUZ01000001.1"/>
</dbReference>
<dbReference type="AlphaFoldDB" id="A0A381EKC0"/>
<sequence>MINFLSFFKRRTRFRADVFISAGGGCKVAFYLRKFRLRTFSSPFDWLGLYTLNDINACFEEDFANFFKEYEEVPSTTNKRWVRDRQNGMRSMHDFSFEESLECGYERFITQKRRRFENLKRHIKASKHICFVSCRQDNYAEFEKFLKQMQNFHHAKYTLINIRHDLNCKEMKKVELEWGEKLHFIEYLFNDTHKKGEAYKRAWLGNTKLWHKIMHSLSLEKGVSAYFVKLT</sequence>
<dbReference type="InterPro" id="IPR014903">
    <property type="entry name" value="DUF1796"/>
</dbReference>
<dbReference type="Proteomes" id="UP000254161">
    <property type="component" value="Unassembled WGS sequence"/>
</dbReference>
<organism evidence="1 2">
    <name type="scientific">Campylobacter upsaliensis</name>
    <dbReference type="NCBI Taxonomy" id="28080"/>
    <lineage>
        <taxon>Bacteria</taxon>
        <taxon>Pseudomonadati</taxon>
        <taxon>Campylobacterota</taxon>
        <taxon>Epsilonproteobacteria</taxon>
        <taxon>Campylobacterales</taxon>
        <taxon>Campylobacteraceae</taxon>
        <taxon>Campylobacter</taxon>
    </lineage>
</organism>
<dbReference type="EMBL" id="UFUZ01000001">
    <property type="protein sequence ID" value="SUX27454.1"/>
    <property type="molecule type" value="Genomic_DNA"/>
</dbReference>
<protein>
    <submittedName>
        <fullName evidence="1">Papain-like cysteine peptidase (DUF1796)</fullName>
    </submittedName>
</protein>